<proteinExistence type="predicted"/>
<dbReference type="Proteomes" id="UP000261540">
    <property type="component" value="Unplaced"/>
</dbReference>
<dbReference type="SUPFAM" id="SSF46785">
    <property type="entry name" value="Winged helix' DNA-binding domain"/>
    <property type="match status" value="1"/>
</dbReference>
<dbReference type="GO" id="GO:0035556">
    <property type="term" value="P:intracellular signal transduction"/>
    <property type="evidence" value="ECO:0007669"/>
    <property type="project" value="InterPro"/>
</dbReference>
<dbReference type="InterPro" id="IPR036390">
    <property type="entry name" value="WH_DNA-bd_sf"/>
</dbReference>
<feature type="compositionally biased region" description="Low complexity" evidence="1">
    <location>
        <begin position="258"/>
        <end position="269"/>
    </location>
</feature>
<dbReference type="InterPro" id="IPR000591">
    <property type="entry name" value="DEP_dom"/>
</dbReference>
<feature type="region of interest" description="Disordered" evidence="1">
    <location>
        <begin position="243"/>
        <end position="275"/>
    </location>
</feature>
<evidence type="ECO:0000256" key="1">
    <source>
        <dbReference type="SAM" id="MobiDB-lite"/>
    </source>
</evidence>
<evidence type="ECO:0000259" key="2">
    <source>
        <dbReference type="PROSITE" id="PS50186"/>
    </source>
</evidence>
<dbReference type="InterPro" id="IPR036388">
    <property type="entry name" value="WH-like_DNA-bd_sf"/>
</dbReference>
<accession>A0A3B3Q6R4</accession>
<evidence type="ECO:0000313" key="4">
    <source>
        <dbReference type="Proteomes" id="UP000261540"/>
    </source>
</evidence>
<evidence type="ECO:0000313" key="3">
    <source>
        <dbReference type="Ensembl" id="ENSPKIP00000001848.1"/>
    </source>
</evidence>
<dbReference type="GeneTree" id="ENSGT00940000155137"/>
<reference evidence="3" key="1">
    <citation type="submission" date="2025-08" db="UniProtKB">
        <authorList>
            <consortium name="Ensembl"/>
        </authorList>
    </citation>
    <scope>IDENTIFICATION</scope>
</reference>
<sequence length="386" mass="42491">MEEDGLLCSPQDGLLKNWRWGKQVKDQAHLKQRIRDIPGLLKQGLHLRKKSVETPNITEDPSPALCKHKGCSESLACAGRGLRNAFLSHGPYPVKDRIQFARILRRSYVGVELVQWLVDQSELVPGRTAAACVWQVVMELGVLLSVDHRVRFEDSHTYYQFSFEECQAQDCGFQDEDVWLSGVRLLLQLVPSSQLQAGGTTEPEDKVPEWEELPSRSLQMEALERLTSTVQNELVLALAKKAQRTRAGEGGSGPVEKAASATESPAESTGGVCALRGKDDTSRLEVARGLAQDGCPFLQKQNPKVPDQRSEGHGDEAARVVQSGRHRDVLLLQQVLSKQLPPPSLGRGSRQEVDKRLASLSLSLSLGLSLSLPRPLALSHSLGDMH</sequence>
<feature type="domain" description="DEP" evidence="2">
    <location>
        <begin position="88"/>
        <end position="163"/>
    </location>
</feature>
<dbReference type="AlphaFoldDB" id="A0A3B3Q6R4"/>
<dbReference type="PROSITE" id="PS50186">
    <property type="entry name" value="DEP"/>
    <property type="match status" value="1"/>
</dbReference>
<dbReference type="SMART" id="SM00049">
    <property type="entry name" value="DEP"/>
    <property type="match status" value="1"/>
</dbReference>
<dbReference type="Gene3D" id="1.10.10.10">
    <property type="entry name" value="Winged helix-like DNA-binding domain superfamily/Winged helix DNA-binding domain"/>
    <property type="match status" value="1"/>
</dbReference>
<dbReference type="Ensembl" id="ENSPKIT00000025781.1">
    <property type="protein sequence ID" value="ENSPKIP00000001848.1"/>
    <property type="gene ID" value="ENSPKIG00000019981.1"/>
</dbReference>
<protein>
    <submittedName>
        <fullName evidence="3">Rap guanine nucleotide exchange factor (GEF) 5b</fullName>
    </submittedName>
</protein>
<reference evidence="3" key="2">
    <citation type="submission" date="2025-09" db="UniProtKB">
        <authorList>
            <consortium name="Ensembl"/>
        </authorList>
    </citation>
    <scope>IDENTIFICATION</scope>
</reference>
<keyword evidence="4" id="KW-1185">Reference proteome</keyword>
<organism evidence="3 4">
    <name type="scientific">Paramormyrops kingsleyae</name>
    <dbReference type="NCBI Taxonomy" id="1676925"/>
    <lineage>
        <taxon>Eukaryota</taxon>
        <taxon>Metazoa</taxon>
        <taxon>Chordata</taxon>
        <taxon>Craniata</taxon>
        <taxon>Vertebrata</taxon>
        <taxon>Euteleostomi</taxon>
        <taxon>Actinopterygii</taxon>
        <taxon>Neopterygii</taxon>
        <taxon>Teleostei</taxon>
        <taxon>Osteoglossocephala</taxon>
        <taxon>Osteoglossomorpha</taxon>
        <taxon>Osteoglossiformes</taxon>
        <taxon>Mormyridae</taxon>
        <taxon>Paramormyrops</taxon>
    </lineage>
</organism>
<dbReference type="Pfam" id="PF00610">
    <property type="entry name" value="DEP"/>
    <property type="match status" value="1"/>
</dbReference>
<name>A0A3B3Q6R4_9TELE</name>
<dbReference type="STRING" id="1676925.ENSPKIP00000001848"/>